<protein>
    <recommendedName>
        <fullName evidence="4">Methyltransferase small domain-containing protein</fullName>
    </recommendedName>
</protein>
<dbReference type="SUPFAM" id="SSF53335">
    <property type="entry name" value="S-adenosyl-L-methionine-dependent methyltransferases"/>
    <property type="match status" value="1"/>
</dbReference>
<evidence type="ECO:0000256" key="2">
    <source>
        <dbReference type="ARBA" id="ARBA00022679"/>
    </source>
</evidence>
<evidence type="ECO:0000256" key="3">
    <source>
        <dbReference type="ARBA" id="ARBA00022691"/>
    </source>
</evidence>
<dbReference type="Pfam" id="PF05175">
    <property type="entry name" value="MTS"/>
    <property type="match status" value="1"/>
</dbReference>
<dbReference type="KEGG" id="doe:DENOEST_1553"/>
<keyword evidence="6" id="KW-1185">Reference proteome</keyword>
<dbReference type="InterPro" id="IPR046977">
    <property type="entry name" value="RsmC/RlmG"/>
</dbReference>
<dbReference type="EMBL" id="LR778301">
    <property type="protein sequence ID" value="CAB1368718.1"/>
    <property type="molecule type" value="Genomic_DNA"/>
</dbReference>
<dbReference type="InterPro" id="IPR029063">
    <property type="entry name" value="SAM-dependent_MTases_sf"/>
</dbReference>
<evidence type="ECO:0000313" key="6">
    <source>
        <dbReference type="Proteomes" id="UP000515733"/>
    </source>
</evidence>
<keyword evidence="3" id="KW-0949">S-adenosyl-L-methionine</keyword>
<dbReference type="RefSeq" id="WP_145769809.1">
    <property type="nucleotide sequence ID" value="NZ_LR778301.1"/>
</dbReference>
<feature type="domain" description="Methyltransferase small" evidence="4">
    <location>
        <begin position="60"/>
        <end position="191"/>
    </location>
</feature>
<evidence type="ECO:0000313" key="5">
    <source>
        <dbReference type="EMBL" id="CAB1368718.1"/>
    </source>
</evidence>
<dbReference type="AlphaFoldDB" id="A0A6S6Y8D2"/>
<evidence type="ECO:0000259" key="4">
    <source>
        <dbReference type="Pfam" id="PF05175"/>
    </source>
</evidence>
<name>A0A6S6Y8D2_9PROT</name>
<evidence type="ECO:0000256" key="1">
    <source>
        <dbReference type="ARBA" id="ARBA00022603"/>
    </source>
</evidence>
<keyword evidence="1" id="KW-0489">Methyltransferase</keyword>
<keyword evidence="2" id="KW-0808">Transferase</keyword>
<sequence>MLAEIQSGRLPKGLSNLLSPFAIDAHAAHIQSLDRLAHYQVCGLEIEAAPGLYHPHATSSSHFTLRTLLRENRSLGHLLELGCGTGVLSLALLHQSLAEQAVMLDISAEAIRTSASNARKAGLEQRTRILQGDLFEPVGGETFDTVLFNLPLMHTAHHGSTHQALDDTAGGLAERFFQDLPRYLKPGGAAYFSYSNICDESLLADFSHRHPVELVAAEWVVSSGFWLMVYRADAPTMTTRPG</sequence>
<organism evidence="5 6">
    <name type="scientific">Denitratisoma oestradiolicum</name>
    <dbReference type="NCBI Taxonomy" id="311182"/>
    <lineage>
        <taxon>Bacteria</taxon>
        <taxon>Pseudomonadati</taxon>
        <taxon>Pseudomonadota</taxon>
        <taxon>Betaproteobacteria</taxon>
        <taxon>Nitrosomonadales</taxon>
        <taxon>Sterolibacteriaceae</taxon>
        <taxon>Denitratisoma</taxon>
    </lineage>
</organism>
<dbReference type="InterPro" id="IPR007848">
    <property type="entry name" value="Small_mtfrase_dom"/>
</dbReference>
<dbReference type="GO" id="GO:0008757">
    <property type="term" value="F:S-adenosylmethionine-dependent methyltransferase activity"/>
    <property type="evidence" value="ECO:0007669"/>
    <property type="project" value="InterPro"/>
</dbReference>
<accession>A0A6S6Y8D2</accession>
<dbReference type="PANTHER" id="PTHR47816">
    <property type="entry name" value="RIBOSOMAL RNA SMALL SUBUNIT METHYLTRANSFERASE C"/>
    <property type="match status" value="1"/>
</dbReference>
<dbReference type="Gene3D" id="3.40.50.150">
    <property type="entry name" value="Vaccinia Virus protein VP39"/>
    <property type="match status" value="1"/>
</dbReference>
<gene>
    <name evidence="5" type="ORF">DENOEST_1553</name>
</gene>
<dbReference type="GO" id="GO:0032259">
    <property type="term" value="P:methylation"/>
    <property type="evidence" value="ECO:0007669"/>
    <property type="project" value="UniProtKB-KW"/>
</dbReference>
<dbReference type="CDD" id="cd02440">
    <property type="entry name" value="AdoMet_MTases"/>
    <property type="match status" value="1"/>
</dbReference>
<reference evidence="5 6" key="1">
    <citation type="submission" date="2020-03" db="EMBL/GenBank/DDBJ databases">
        <authorList>
            <consortium name="Genoscope - CEA"/>
            <person name="William W."/>
        </authorList>
    </citation>
    <scope>NUCLEOTIDE SEQUENCE [LARGE SCALE GENOMIC DNA]</scope>
    <source>
        <strain evidence="6">DSM 16959</strain>
    </source>
</reference>
<dbReference type="Proteomes" id="UP000515733">
    <property type="component" value="Chromosome"/>
</dbReference>
<dbReference type="PANTHER" id="PTHR47816:SF4">
    <property type="entry name" value="RIBOSOMAL RNA SMALL SUBUNIT METHYLTRANSFERASE C"/>
    <property type="match status" value="1"/>
</dbReference>
<dbReference type="OrthoDB" id="8746524at2"/>
<proteinExistence type="predicted"/>